<reference evidence="3 4" key="1">
    <citation type="submission" date="2023-01" db="EMBL/GenBank/DDBJ databases">
        <title>Psychrosphaera sp. nov., isolated from marine algae.</title>
        <authorList>
            <person name="Bayburt H."/>
            <person name="Choi B.J."/>
            <person name="Kim J.M."/>
            <person name="Choi D.G."/>
            <person name="Jeon C.O."/>
        </authorList>
    </citation>
    <scope>NUCLEOTIDE SEQUENCE [LARGE SCALE GENOMIC DNA]</scope>
    <source>
        <strain evidence="3 4">G1-22</strain>
    </source>
</reference>
<accession>A0ABT5F8R7</accession>
<comment type="caution">
    <text evidence="3">The sequence shown here is derived from an EMBL/GenBank/DDBJ whole genome shotgun (WGS) entry which is preliminary data.</text>
</comment>
<evidence type="ECO:0000313" key="3">
    <source>
        <dbReference type="EMBL" id="MDC2887925.1"/>
    </source>
</evidence>
<name>A0ABT5F8R7_9GAMM</name>
<keyword evidence="4" id="KW-1185">Reference proteome</keyword>
<dbReference type="InterPro" id="IPR050561">
    <property type="entry name" value="PTP"/>
</dbReference>
<dbReference type="PROSITE" id="PS50056">
    <property type="entry name" value="TYR_PHOSPHATASE_2"/>
    <property type="match status" value="1"/>
</dbReference>
<feature type="domain" description="Tyrosine specific protein phosphatases" evidence="2">
    <location>
        <begin position="103"/>
        <end position="163"/>
    </location>
</feature>
<dbReference type="Pfam" id="PF22784">
    <property type="entry name" value="PTP-SAK"/>
    <property type="match status" value="1"/>
</dbReference>
<evidence type="ECO:0000256" key="1">
    <source>
        <dbReference type="ARBA" id="ARBA00022801"/>
    </source>
</evidence>
<dbReference type="Gene3D" id="3.90.190.10">
    <property type="entry name" value="Protein tyrosine phosphatase superfamily"/>
    <property type="match status" value="1"/>
</dbReference>
<gene>
    <name evidence="3" type="ORF">PN838_02615</name>
</gene>
<dbReference type="InterPro" id="IPR057023">
    <property type="entry name" value="PTP-SAK"/>
</dbReference>
<protein>
    <submittedName>
        <fullName evidence="3">Tyrosine-protein phosphatase</fullName>
    </submittedName>
</protein>
<proteinExistence type="predicted"/>
<dbReference type="PANTHER" id="PTHR23339">
    <property type="entry name" value="TYROSINE SPECIFIC PROTEIN PHOSPHATASE AND DUAL SPECIFICITY PROTEIN PHOSPHATASE"/>
    <property type="match status" value="1"/>
</dbReference>
<dbReference type="Proteomes" id="UP001528411">
    <property type="component" value="Unassembled WGS sequence"/>
</dbReference>
<dbReference type="SUPFAM" id="SSF52799">
    <property type="entry name" value="(Phosphotyrosine protein) phosphatases II"/>
    <property type="match status" value="1"/>
</dbReference>
<evidence type="ECO:0000259" key="2">
    <source>
        <dbReference type="PROSITE" id="PS50056"/>
    </source>
</evidence>
<dbReference type="EMBL" id="JAQOMS010000002">
    <property type="protein sequence ID" value="MDC2887925.1"/>
    <property type="molecule type" value="Genomic_DNA"/>
</dbReference>
<keyword evidence="1" id="KW-0378">Hydrolase</keyword>
<dbReference type="InterPro" id="IPR029021">
    <property type="entry name" value="Prot-tyrosine_phosphatase-like"/>
</dbReference>
<evidence type="ECO:0000313" key="4">
    <source>
        <dbReference type="Proteomes" id="UP001528411"/>
    </source>
</evidence>
<dbReference type="InterPro" id="IPR000387">
    <property type="entry name" value="Tyr_Pase_dom"/>
</dbReference>
<dbReference type="InterPro" id="IPR016130">
    <property type="entry name" value="Tyr_Pase_AS"/>
</dbReference>
<dbReference type="PROSITE" id="PS00383">
    <property type="entry name" value="TYR_PHOSPHATASE_1"/>
    <property type="match status" value="1"/>
</dbReference>
<organism evidence="3 4">
    <name type="scientific">Psychrosphaera algicola</name>
    <dbReference type="NCBI Taxonomy" id="3023714"/>
    <lineage>
        <taxon>Bacteria</taxon>
        <taxon>Pseudomonadati</taxon>
        <taxon>Pseudomonadota</taxon>
        <taxon>Gammaproteobacteria</taxon>
        <taxon>Alteromonadales</taxon>
        <taxon>Pseudoalteromonadaceae</taxon>
        <taxon>Psychrosphaera</taxon>
    </lineage>
</organism>
<dbReference type="RefSeq" id="WP_272179682.1">
    <property type="nucleotide sequence ID" value="NZ_JAQOMS010000002.1"/>
</dbReference>
<sequence>MDNKPAIQKHPYDILPLENGAQLIFTPCPGTKDASLSDAISTLKHAGTSMLITLMFDDEMAKNNAQSLPTECLKHDIEWVQLPIVDDAAPAQAFENQWHVQKDKILEQLKNKGTIAVHCKGGSGRTGLVIGLILLSIGWPAEKIIKQIQQRRPNALKNSKQLNYFNSYL</sequence>